<dbReference type="Pfam" id="PF08246">
    <property type="entry name" value="Inhibitor_I29"/>
    <property type="match status" value="1"/>
</dbReference>
<dbReference type="SMART" id="SM00645">
    <property type="entry name" value="Pept_C1"/>
    <property type="match status" value="1"/>
</dbReference>
<keyword evidence="8" id="KW-1185">Reference proteome</keyword>
<dbReference type="OrthoDB" id="10253408at2759"/>
<organism evidence="7 8">
    <name type="scientific">Populus tomentosa</name>
    <name type="common">Chinese white poplar</name>
    <dbReference type="NCBI Taxonomy" id="118781"/>
    <lineage>
        <taxon>Eukaryota</taxon>
        <taxon>Viridiplantae</taxon>
        <taxon>Streptophyta</taxon>
        <taxon>Embryophyta</taxon>
        <taxon>Tracheophyta</taxon>
        <taxon>Spermatophyta</taxon>
        <taxon>Magnoliopsida</taxon>
        <taxon>eudicotyledons</taxon>
        <taxon>Gunneridae</taxon>
        <taxon>Pentapetalae</taxon>
        <taxon>rosids</taxon>
        <taxon>fabids</taxon>
        <taxon>Malpighiales</taxon>
        <taxon>Salicaceae</taxon>
        <taxon>Saliceae</taxon>
        <taxon>Populus</taxon>
    </lineage>
</organism>
<name>A0A8X7Z6G6_POPTO</name>
<evidence type="ECO:0000256" key="3">
    <source>
        <dbReference type="ARBA" id="ARBA00022807"/>
    </source>
</evidence>
<evidence type="ECO:0000259" key="6">
    <source>
        <dbReference type="SMART" id="SM00848"/>
    </source>
</evidence>
<keyword evidence="2" id="KW-0378">Hydrolase</keyword>
<feature type="domain" description="Peptidase C1A papain C-terminal" evidence="5">
    <location>
        <begin position="211"/>
        <end position="407"/>
    </location>
</feature>
<evidence type="ECO:0000259" key="5">
    <source>
        <dbReference type="SMART" id="SM00645"/>
    </source>
</evidence>
<accession>A0A8X7Z6G6</accession>
<keyword evidence="4" id="KW-0325">Glycoprotein</keyword>
<evidence type="ECO:0000256" key="4">
    <source>
        <dbReference type="ARBA" id="ARBA00023180"/>
    </source>
</evidence>
<dbReference type="Pfam" id="PF00112">
    <property type="entry name" value="Peptidase_C1"/>
    <property type="match status" value="1"/>
</dbReference>
<dbReference type="PANTHER" id="PTHR12411">
    <property type="entry name" value="CYSTEINE PROTEASE FAMILY C1-RELATED"/>
    <property type="match status" value="1"/>
</dbReference>
<dbReference type="SMART" id="SM00848">
    <property type="entry name" value="Inhibitor_I29"/>
    <property type="match status" value="1"/>
</dbReference>
<dbReference type="InterPro" id="IPR000668">
    <property type="entry name" value="Peptidase_C1A_C"/>
</dbReference>
<dbReference type="AlphaFoldDB" id="A0A8X7Z6G6"/>
<evidence type="ECO:0000313" key="8">
    <source>
        <dbReference type="Proteomes" id="UP000886885"/>
    </source>
</evidence>
<keyword evidence="1" id="KW-0645">Protease</keyword>
<dbReference type="InterPro" id="IPR013201">
    <property type="entry name" value="Prot_inhib_I29"/>
</dbReference>
<protein>
    <recommendedName>
        <fullName evidence="9">Peptidase C1A papain C-terminal domain-containing protein</fullName>
    </recommendedName>
</protein>
<feature type="domain" description="Cathepsin propeptide inhibitor" evidence="6">
    <location>
        <begin position="133"/>
        <end position="189"/>
    </location>
</feature>
<sequence length="421" mass="47314">MLKIARFLLSQWRPASRILEEQKESDRPASLRKDSFISRPRKLYYLGPELIEHMSPAPLAMTTENPGEEMGWILREREESLLRRPATAWSLENLKDLFSHLLGFVCSVLARDFSIVGYSPEHLTSVYKLVELFGLWVSRHGKAYDSLDERLHGFEVFRVNLKHIDHRNKKITSYWLGLNELADLSHEEFKSKYFGFLGRKALKTSVIEMSWTRPNLLTGEIAAVESINQIVTGNLTSLSEQQLVDCDTSFNNGCNGGLMDYAFEFIVSNGGLHKEEDYPYLMEEARKALEEMEAVTITGYNDVPQDDEQSLLRALARQPLGVAMEASGRDSQFYIGGVFCGSCGASLGHGARAPAAVGYGSSKGIDYVIVKNSWGPKCGERGYIRMKRNTGKPEGLCGINKMASYPTKEKHINMFCASLLI</sequence>
<evidence type="ECO:0000256" key="1">
    <source>
        <dbReference type="ARBA" id="ARBA00022670"/>
    </source>
</evidence>
<reference evidence="7" key="1">
    <citation type="journal article" date="2020" name="bioRxiv">
        <title>Hybrid origin of Populus tomentosa Carr. identified through genome sequencing and phylogenomic analysis.</title>
        <authorList>
            <person name="An X."/>
            <person name="Gao K."/>
            <person name="Chen Z."/>
            <person name="Li J."/>
            <person name="Yang X."/>
            <person name="Yang X."/>
            <person name="Zhou J."/>
            <person name="Guo T."/>
            <person name="Zhao T."/>
            <person name="Huang S."/>
            <person name="Miao D."/>
            <person name="Khan W.U."/>
            <person name="Rao P."/>
            <person name="Ye M."/>
            <person name="Lei B."/>
            <person name="Liao W."/>
            <person name="Wang J."/>
            <person name="Ji L."/>
            <person name="Li Y."/>
            <person name="Guo B."/>
            <person name="Mustafa N.S."/>
            <person name="Li S."/>
            <person name="Yun Q."/>
            <person name="Keller S.R."/>
            <person name="Mao J."/>
            <person name="Zhang R."/>
            <person name="Strauss S.H."/>
        </authorList>
    </citation>
    <scope>NUCLEOTIDE SEQUENCE</scope>
    <source>
        <strain evidence="7">GM15</strain>
        <tissue evidence="7">Leaf</tissue>
    </source>
</reference>
<evidence type="ECO:0000313" key="7">
    <source>
        <dbReference type="EMBL" id="KAG6763261.1"/>
    </source>
</evidence>
<gene>
    <name evidence="7" type="ORF">POTOM_033801</name>
</gene>
<evidence type="ECO:0000256" key="2">
    <source>
        <dbReference type="ARBA" id="ARBA00022801"/>
    </source>
</evidence>
<dbReference type="InterPro" id="IPR039417">
    <property type="entry name" value="Peptidase_C1A_papain-like"/>
</dbReference>
<dbReference type="Proteomes" id="UP000886885">
    <property type="component" value="Chromosome 9A"/>
</dbReference>
<comment type="caution">
    <text evidence="7">The sequence shown here is derived from an EMBL/GenBank/DDBJ whole genome shotgun (WGS) entry which is preliminary data.</text>
</comment>
<proteinExistence type="predicted"/>
<dbReference type="GO" id="GO:0008234">
    <property type="term" value="F:cysteine-type peptidase activity"/>
    <property type="evidence" value="ECO:0007669"/>
    <property type="project" value="UniProtKB-KW"/>
</dbReference>
<dbReference type="InterPro" id="IPR013128">
    <property type="entry name" value="Peptidase_C1A"/>
</dbReference>
<dbReference type="EMBL" id="JAAWWB010000017">
    <property type="protein sequence ID" value="KAG6763261.1"/>
    <property type="molecule type" value="Genomic_DNA"/>
</dbReference>
<keyword evidence="3" id="KW-0788">Thiol protease</keyword>
<dbReference type="CDD" id="cd02248">
    <property type="entry name" value="Peptidase_C1A"/>
    <property type="match status" value="1"/>
</dbReference>
<dbReference type="GO" id="GO:0006508">
    <property type="term" value="P:proteolysis"/>
    <property type="evidence" value="ECO:0007669"/>
    <property type="project" value="UniProtKB-KW"/>
</dbReference>
<evidence type="ECO:0008006" key="9">
    <source>
        <dbReference type="Google" id="ProtNLM"/>
    </source>
</evidence>